<feature type="region of interest" description="Disordered" evidence="1">
    <location>
        <begin position="235"/>
        <end position="268"/>
    </location>
</feature>
<dbReference type="KEGG" id="mpp:MICPUCDRAFT_50524"/>
<feature type="region of interest" description="Disordered" evidence="1">
    <location>
        <begin position="124"/>
        <end position="193"/>
    </location>
</feature>
<feature type="compositionally biased region" description="Basic and acidic residues" evidence="1">
    <location>
        <begin position="135"/>
        <end position="150"/>
    </location>
</feature>
<reference evidence="2 3" key="1">
    <citation type="journal article" date="2009" name="Science">
        <title>Green evolution and dynamic adaptations revealed by genomes of the marine picoeukaryotes Micromonas.</title>
        <authorList>
            <person name="Worden A.Z."/>
            <person name="Lee J.H."/>
            <person name="Mock T."/>
            <person name="Rouze P."/>
            <person name="Simmons M.P."/>
            <person name="Aerts A.L."/>
            <person name="Allen A.E."/>
            <person name="Cuvelier M.L."/>
            <person name="Derelle E."/>
            <person name="Everett M.V."/>
            <person name="Foulon E."/>
            <person name="Grimwood J."/>
            <person name="Gundlach H."/>
            <person name="Henrissat B."/>
            <person name="Napoli C."/>
            <person name="McDonald S.M."/>
            <person name="Parker M.S."/>
            <person name="Rombauts S."/>
            <person name="Salamov A."/>
            <person name="Von Dassow P."/>
            <person name="Badger J.H."/>
            <person name="Coutinho P.M."/>
            <person name="Demir E."/>
            <person name="Dubchak I."/>
            <person name="Gentemann C."/>
            <person name="Eikrem W."/>
            <person name="Gready J.E."/>
            <person name="John U."/>
            <person name="Lanier W."/>
            <person name="Lindquist E.A."/>
            <person name="Lucas S."/>
            <person name="Mayer K.F."/>
            <person name="Moreau H."/>
            <person name="Not F."/>
            <person name="Otillar R."/>
            <person name="Panaud O."/>
            <person name="Pangilinan J."/>
            <person name="Paulsen I."/>
            <person name="Piegu B."/>
            <person name="Poliakov A."/>
            <person name="Robbens S."/>
            <person name="Schmutz J."/>
            <person name="Toulza E."/>
            <person name="Wyss T."/>
            <person name="Zelensky A."/>
            <person name="Zhou K."/>
            <person name="Armbrust E.V."/>
            <person name="Bhattacharya D."/>
            <person name="Goodenough U.W."/>
            <person name="Van de Peer Y."/>
            <person name="Grigoriev I.V."/>
        </authorList>
    </citation>
    <scope>NUCLEOTIDE SEQUENCE [LARGE SCALE GENOMIC DNA]</scope>
    <source>
        <strain evidence="2 3">CCMP1545</strain>
    </source>
</reference>
<proteinExistence type="predicted"/>
<feature type="region of interest" description="Disordered" evidence="1">
    <location>
        <begin position="409"/>
        <end position="435"/>
    </location>
</feature>
<sequence length="563" mass="58057">MTSTATVANANAVRGSLRDDDDGGDDDYRPPPGGGGGAKKRSGTAATAAVAPTRSRSSLAEAFIALNAKARAKAREEAIIALEAEARTVAKERNEDGKRTRAAAVEEDSKSDATIMAAMKKVRGFNKHAAASTPRPRDTPRPRCPAEAKAHKAAQIAAKAAAARPDDRDPENHSRNRDVDRDHNLWGLAPDGVAIDAPPRDAHALQHAYAPEEDFSDCALPKLELGGDDDAALAAAADADADAEKEEEDPWPPSSPSGGSTRGGTATAAVSAFRPRLSITRDIPIAPTRHHGHGTMAKATHDVIEIVSESSVVSVTRCVNLAREGVVGAGVEVSSYASPSSLHADVAARLHAELKASDANAANANANAADANAADVGAASALGRLVARAVRCRCPDVYRVVVSVRAAPKTTRGDDTDTDTDDGDDDDAGSDAGAGAAGVNVKVRLPVAAPSASRARAARHVEERYAVAVAAENWKVAVDGVAHAVEFLKACETGEGLAALEYESECENQSRGVCGGASASARSASASEEEDDFFDRAAAASWAATAITAQELETFLDHGALSG</sequence>
<feature type="region of interest" description="Disordered" evidence="1">
    <location>
        <begin position="1"/>
        <end position="55"/>
    </location>
</feature>
<dbReference type="EMBL" id="GG663735">
    <property type="protein sequence ID" value="EEH60360.1"/>
    <property type="molecule type" value="Genomic_DNA"/>
</dbReference>
<feature type="compositionally biased region" description="Basic and acidic residues" evidence="1">
    <location>
        <begin position="164"/>
        <end position="184"/>
    </location>
</feature>
<feature type="compositionally biased region" description="Low complexity" evidence="1">
    <location>
        <begin position="153"/>
        <end position="163"/>
    </location>
</feature>
<keyword evidence="3" id="KW-1185">Reference proteome</keyword>
<evidence type="ECO:0000256" key="1">
    <source>
        <dbReference type="SAM" id="MobiDB-lite"/>
    </source>
</evidence>
<evidence type="ECO:0000313" key="3">
    <source>
        <dbReference type="Proteomes" id="UP000001876"/>
    </source>
</evidence>
<dbReference type="RefSeq" id="XP_003055108.1">
    <property type="nucleotide sequence ID" value="XM_003055062.1"/>
</dbReference>
<dbReference type="AlphaFoldDB" id="C1MID1"/>
<name>C1MID1_MICPC</name>
<feature type="compositionally biased region" description="Acidic residues" evidence="1">
    <location>
        <begin position="416"/>
        <end position="429"/>
    </location>
</feature>
<feature type="compositionally biased region" description="Basic and acidic residues" evidence="1">
    <location>
        <begin position="89"/>
        <end position="99"/>
    </location>
</feature>
<feature type="compositionally biased region" description="Low complexity" evidence="1">
    <location>
        <begin position="1"/>
        <end position="13"/>
    </location>
</feature>
<gene>
    <name evidence="2" type="ORF">MICPUCDRAFT_50524</name>
</gene>
<evidence type="ECO:0000313" key="2">
    <source>
        <dbReference type="EMBL" id="EEH60360.1"/>
    </source>
</evidence>
<organism evidence="3">
    <name type="scientific">Micromonas pusilla (strain CCMP1545)</name>
    <name type="common">Picoplanktonic green alga</name>
    <dbReference type="NCBI Taxonomy" id="564608"/>
    <lineage>
        <taxon>Eukaryota</taxon>
        <taxon>Viridiplantae</taxon>
        <taxon>Chlorophyta</taxon>
        <taxon>Mamiellophyceae</taxon>
        <taxon>Mamiellales</taxon>
        <taxon>Mamiellaceae</taxon>
        <taxon>Micromonas</taxon>
    </lineage>
</organism>
<feature type="compositionally biased region" description="Low complexity" evidence="1">
    <location>
        <begin position="256"/>
        <end position="268"/>
    </location>
</feature>
<dbReference type="GeneID" id="9680208"/>
<protein>
    <submittedName>
        <fullName evidence="2">Predicted protein</fullName>
    </submittedName>
</protein>
<dbReference type="Proteomes" id="UP000001876">
    <property type="component" value="Unassembled WGS sequence"/>
</dbReference>
<feature type="region of interest" description="Disordered" evidence="1">
    <location>
        <begin position="89"/>
        <end position="109"/>
    </location>
</feature>
<feature type="compositionally biased region" description="Acidic residues" evidence="1">
    <location>
        <begin position="239"/>
        <end position="250"/>
    </location>
</feature>
<accession>C1MID1</accession>